<name>A0A1Y3BX79_EURMA</name>
<dbReference type="Proteomes" id="UP000194236">
    <property type="component" value="Unassembled WGS sequence"/>
</dbReference>
<dbReference type="AlphaFoldDB" id="A0A1Y3BX79"/>
<protein>
    <submittedName>
        <fullName evidence="2">Uncharacterized protein</fullName>
    </submittedName>
</protein>
<feature type="transmembrane region" description="Helical" evidence="1">
    <location>
        <begin position="24"/>
        <end position="42"/>
    </location>
</feature>
<accession>A0A1Y3BX79</accession>
<feature type="transmembrane region" description="Helical" evidence="1">
    <location>
        <begin position="54"/>
        <end position="76"/>
    </location>
</feature>
<keyword evidence="1" id="KW-0812">Transmembrane</keyword>
<evidence type="ECO:0000313" key="3">
    <source>
        <dbReference type="Proteomes" id="UP000194236"/>
    </source>
</evidence>
<evidence type="ECO:0000256" key="1">
    <source>
        <dbReference type="SAM" id="Phobius"/>
    </source>
</evidence>
<proteinExistence type="predicted"/>
<sequence>MLNVYPVNHRLHGQLILHMMNYPMHYDGMLFFLPLLMPMMMYRILNPNDVDMVIVHWIIVNHLLLNQVLLSLSLLLKNYYSLLD</sequence>
<keyword evidence="1" id="KW-1133">Transmembrane helix</keyword>
<dbReference type="EMBL" id="MUJZ01000516">
    <property type="protein sequence ID" value="OTF84136.1"/>
    <property type="molecule type" value="Genomic_DNA"/>
</dbReference>
<reference evidence="2 3" key="1">
    <citation type="submission" date="2017-03" db="EMBL/GenBank/DDBJ databases">
        <title>Genome Survey of Euroglyphus maynei.</title>
        <authorList>
            <person name="Arlian L.G."/>
            <person name="Morgan M.S."/>
            <person name="Rider S.D."/>
        </authorList>
    </citation>
    <scope>NUCLEOTIDE SEQUENCE [LARGE SCALE GENOMIC DNA]</scope>
    <source>
        <strain evidence="2">Arlian Lab</strain>
        <tissue evidence="2">Whole body</tissue>
    </source>
</reference>
<gene>
    <name evidence="2" type="ORF">BLA29_005558</name>
</gene>
<evidence type="ECO:0000313" key="2">
    <source>
        <dbReference type="EMBL" id="OTF84136.1"/>
    </source>
</evidence>
<keyword evidence="3" id="KW-1185">Reference proteome</keyword>
<organism evidence="2 3">
    <name type="scientific">Euroglyphus maynei</name>
    <name type="common">Mayne's house dust mite</name>
    <dbReference type="NCBI Taxonomy" id="6958"/>
    <lineage>
        <taxon>Eukaryota</taxon>
        <taxon>Metazoa</taxon>
        <taxon>Ecdysozoa</taxon>
        <taxon>Arthropoda</taxon>
        <taxon>Chelicerata</taxon>
        <taxon>Arachnida</taxon>
        <taxon>Acari</taxon>
        <taxon>Acariformes</taxon>
        <taxon>Sarcoptiformes</taxon>
        <taxon>Astigmata</taxon>
        <taxon>Psoroptidia</taxon>
        <taxon>Analgoidea</taxon>
        <taxon>Pyroglyphidae</taxon>
        <taxon>Pyroglyphinae</taxon>
        <taxon>Euroglyphus</taxon>
    </lineage>
</organism>
<comment type="caution">
    <text evidence="2">The sequence shown here is derived from an EMBL/GenBank/DDBJ whole genome shotgun (WGS) entry which is preliminary data.</text>
</comment>
<keyword evidence="1" id="KW-0472">Membrane</keyword>